<evidence type="ECO:0000313" key="4">
    <source>
        <dbReference type="Proteomes" id="UP000004840"/>
    </source>
</evidence>
<evidence type="ECO:0000256" key="1">
    <source>
        <dbReference type="SAM" id="MobiDB-lite"/>
    </source>
</evidence>
<name>G7HWH4_9CORY</name>
<proteinExistence type="predicted"/>
<reference evidence="3 4" key="1">
    <citation type="journal article" date="2012" name="J. Bacteriol.">
        <title>Genome Sequence of Corynebacterium casei UCMA 3821, Isolated from a Smear-Ripened Cheese.</title>
        <authorList>
            <person name="Monnet C."/>
            <person name="Loux V."/>
            <person name="Bento P."/>
            <person name="Gibrat J.F."/>
            <person name="Straub C."/>
            <person name="Bonnarme P."/>
            <person name="Landaud S."/>
            <person name="Irlinger F."/>
        </authorList>
    </citation>
    <scope>NUCLEOTIDE SEQUENCE [LARGE SCALE GENOMIC DNA]</scope>
    <source>
        <strain evidence="3 4">UCMA 3821</strain>
    </source>
</reference>
<comment type="caution">
    <text evidence="3">The sequence shown here is derived from an EMBL/GenBank/DDBJ whole genome shotgun (WGS) entry which is preliminary data.</text>
</comment>
<keyword evidence="2" id="KW-0472">Membrane</keyword>
<keyword evidence="2" id="KW-1133">Transmembrane helix</keyword>
<evidence type="ECO:0000256" key="2">
    <source>
        <dbReference type="SAM" id="Phobius"/>
    </source>
</evidence>
<dbReference type="RefSeq" id="WP_006822065.1">
    <property type="nucleotide sequence ID" value="NZ_CAFW01000029.1"/>
</dbReference>
<gene>
    <name evidence="3" type="ORF">CCAS_04775</name>
</gene>
<sequence length="195" mass="20017">MAFTSTAPSGRPSKPEHSGEHGIQTERSIVVQAVWLWLGGVVVITVLAIALALHAASNRPAEGEVTVGDAMSGIQPASEAEESEEASGTGVPENPGYRLVELASALGLPNGAVPDGAMEIGMDRDEARVYLMELVNKAVIKGVLTPVEADGVIKAFEAGLITAPVNITDNDDEQSQSGADEAQNGDVGTSLGSSN</sequence>
<dbReference type="Proteomes" id="UP000004840">
    <property type="component" value="Unassembled WGS sequence"/>
</dbReference>
<dbReference type="EMBL" id="CAFW01000029">
    <property type="protein sequence ID" value="CCE54539.1"/>
    <property type="molecule type" value="Genomic_DNA"/>
</dbReference>
<feature type="region of interest" description="Disordered" evidence="1">
    <location>
        <begin position="167"/>
        <end position="195"/>
    </location>
</feature>
<organism evidence="3 4">
    <name type="scientific">Corynebacterium casei UCMA 3821</name>
    <dbReference type="NCBI Taxonomy" id="1110505"/>
    <lineage>
        <taxon>Bacteria</taxon>
        <taxon>Bacillati</taxon>
        <taxon>Actinomycetota</taxon>
        <taxon>Actinomycetes</taxon>
        <taxon>Mycobacteriales</taxon>
        <taxon>Corynebacteriaceae</taxon>
        <taxon>Corynebacterium</taxon>
    </lineage>
</organism>
<dbReference type="AlphaFoldDB" id="G7HWH4"/>
<feature type="transmembrane region" description="Helical" evidence="2">
    <location>
        <begin position="34"/>
        <end position="53"/>
    </location>
</feature>
<evidence type="ECO:0000313" key="3">
    <source>
        <dbReference type="EMBL" id="CCE54539.1"/>
    </source>
</evidence>
<feature type="region of interest" description="Disordered" evidence="1">
    <location>
        <begin position="1"/>
        <end position="22"/>
    </location>
</feature>
<feature type="compositionally biased region" description="Basic and acidic residues" evidence="1">
    <location>
        <begin position="13"/>
        <end position="22"/>
    </location>
</feature>
<feature type="region of interest" description="Disordered" evidence="1">
    <location>
        <begin position="74"/>
        <end position="94"/>
    </location>
</feature>
<accession>G7HWH4</accession>
<keyword evidence="2" id="KW-0812">Transmembrane</keyword>
<feature type="compositionally biased region" description="Polar residues" evidence="1">
    <location>
        <begin position="186"/>
        <end position="195"/>
    </location>
</feature>
<protein>
    <submittedName>
        <fullName evidence="3">Uncharacterized protein</fullName>
    </submittedName>
</protein>